<dbReference type="InterPro" id="IPR027413">
    <property type="entry name" value="GROEL-like_equatorial_sf"/>
</dbReference>
<dbReference type="GO" id="GO:0032502">
    <property type="term" value="P:developmental process"/>
    <property type="evidence" value="ECO:0007669"/>
    <property type="project" value="TreeGrafter"/>
</dbReference>
<dbReference type="EMBL" id="ACPB03007615">
    <property type="status" value="NOT_ANNOTATED_CDS"/>
    <property type="molecule type" value="Genomic_DNA"/>
</dbReference>
<dbReference type="GO" id="GO:0051131">
    <property type="term" value="P:chaperone-mediated protein complex assembly"/>
    <property type="evidence" value="ECO:0007669"/>
    <property type="project" value="TreeGrafter"/>
</dbReference>
<evidence type="ECO:0000313" key="2">
    <source>
        <dbReference type="Proteomes" id="UP000015103"/>
    </source>
</evidence>
<dbReference type="GO" id="GO:0051082">
    <property type="term" value="F:unfolded protein binding"/>
    <property type="evidence" value="ECO:0007669"/>
    <property type="project" value="InterPro"/>
</dbReference>
<organism evidence="1 2">
    <name type="scientific">Rhodnius prolixus</name>
    <name type="common">Triatomid bug</name>
    <dbReference type="NCBI Taxonomy" id="13249"/>
    <lineage>
        <taxon>Eukaryota</taxon>
        <taxon>Metazoa</taxon>
        <taxon>Ecdysozoa</taxon>
        <taxon>Arthropoda</taxon>
        <taxon>Hexapoda</taxon>
        <taxon>Insecta</taxon>
        <taxon>Pterygota</taxon>
        <taxon>Neoptera</taxon>
        <taxon>Paraneoptera</taxon>
        <taxon>Hemiptera</taxon>
        <taxon>Heteroptera</taxon>
        <taxon>Panheteroptera</taxon>
        <taxon>Cimicomorpha</taxon>
        <taxon>Reduviidae</taxon>
        <taxon>Triatominae</taxon>
        <taxon>Rhodnius</taxon>
    </lineage>
</organism>
<dbReference type="EnsemblMetazoa" id="RPRC007918-RA">
    <property type="protein sequence ID" value="RPRC007918-PA"/>
    <property type="gene ID" value="RPRC007918"/>
</dbReference>
<dbReference type="GO" id="GO:0006457">
    <property type="term" value="P:protein folding"/>
    <property type="evidence" value="ECO:0007669"/>
    <property type="project" value="InterPro"/>
</dbReference>
<dbReference type="InterPro" id="IPR002423">
    <property type="entry name" value="Cpn60/GroEL/TCP-1"/>
</dbReference>
<dbReference type="PANTHER" id="PTHR46787">
    <property type="entry name" value="SYNDROMES PUTATIVE CHAPERONIN-RELATED"/>
    <property type="match status" value="1"/>
</dbReference>
<accession>T1HV48</accession>
<dbReference type="GO" id="GO:0060271">
    <property type="term" value="P:cilium assembly"/>
    <property type="evidence" value="ECO:0007669"/>
    <property type="project" value="InterPro"/>
</dbReference>
<dbReference type="STRING" id="13249.T1HV48"/>
<dbReference type="Gene3D" id="3.50.7.10">
    <property type="entry name" value="GroEL"/>
    <property type="match status" value="1"/>
</dbReference>
<dbReference type="HOGENOM" id="CLU_895962_0_0_1"/>
<dbReference type="GO" id="GO:1902636">
    <property type="term" value="C:kinociliary basal body"/>
    <property type="evidence" value="ECO:0007669"/>
    <property type="project" value="TreeGrafter"/>
</dbReference>
<dbReference type="Proteomes" id="UP000015103">
    <property type="component" value="Unassembled WGS sequence"/>
</dbReference>
<dbReference type="GO" id="GO:0005737">
    <property type="term" value="C:cytoplasm"/>
    <property type="evidence" value="ECO:0007669"/>
    <property type="project" value="TreeGrafter"/>
</dbReference>
<dbReference type="Gene3D" id="1.10.560.10">
    <property type="entry name" value="GroEL-like equatorial domain"/>
    <property type="match status" value="1"/>
</dbReference>
<protein>
    <submittedName>
        <fullName evidence="1">Uncharacterized protein</fullName>
    </submittedName>
</protein>
<dbReference type="PANTHER" id="PTHR46787:SF1">
    <property type="entry name" value="MOLECULAR CHAPERONE MKKS"/>
    <property type="match status" value="1"/>
</dbReference>
<dbReference type="eggNOG" id="KOG0360">
    <property type="taxonomic scope" value="Eukaryota"/>
</dbReference>
<dbReference type="InterPro" id="IPR028790">
    <property type="entry name" value="MKKS"/>
</dbReference>
<dbReference type="GO" id="GO:0005524">
    <property type="term" value="F:ATP binding"/>
    <property type="evidence" value="ECO:0007669"/>
    <property type="project" value="InterPro"/>
</dbReference>
<dbReference type="InterPro" id="IPR027410">
    <property type="entry name" value="TCP-1-like_intermed_sf"/>
</dbReference>
<dbReference type="Pfam" id="PF00118">
    <property type="entry name" value="Cpn60_TCP1"/>
    <property type="match status" value="1"/>
</dbReference>
<evidence type="ECO:0000313" key="1">
    <source>
        <dbReference type="EnsemblMetazoa" id="RPRC007918-PA"/>
    </source>
</evidence>
<dbReference type="AlphaFoldDB" id="T1HV48"/>
<dbReference type="GO" id="GO:0005634">
    <property type="term" value="C:nucleus"/>
    <property type="evidence" value="ECO:0007669"/>
    <property type="project" value="TreeGrafter"/>
</dbReference>
<name>T1HV48_RHOPR</name>
<dbReference type="VEuPathDB" id="VectorBase:RPRC007918"/>
<sequence>MPFCGLYCGIITSSYLRKVLELIQDQHVLAHKEIVSRLDSLKNIVLSILEELKEKVYLESHRLVSIVKSCLKPWLVDYSFSKLLAVSLVKATLLATDETSHRLGHIIIKAVDGRNSCEVYNGVIYKLESLWVPKLENFTTHRVHILLFTESLETSDFKNATISENEFVDLIVSARINVIACQKPIHKKVIFLLKRHQIFALERLGEETANALAHLSGAFPISDLRQVKWNELHSLIGVISSLKSVTLLNENYLLMENVGCAVVTLFINHRNFDTLDQLKAILKECIHTVYTIFKAPYLLPEDFESCLTKQL</sequence>
<keyword evidence="2" id="KW-1185">Reference proteome</keyword>
<dbReference type="InterPro" id="IPR027409">
    <property type="entry name" value="GroEL-like_apical_dom_sf"/>
</dbReference>
<reference evidence="1" key="1">
    <citation type="submission" date="2015-05" db="UniProtKB">
        <authorList>
            <consortium name="EnsemblMetazoa"/>
        </authorList>
    </citation>
    <scope>IDENTIFICATION</scope>
</reference>
<proteinExistence type="predicted"/>
<dbReference type="Gene3D" id="3.30.260.10">
    <property type="entry name" value="TCP-1-like chaperonin intermediate domain"/>
    <property type="match status" value="1"/>
</dbReference>
<dbReference type="SUPFAM" id="SSF52029">
    <property type="entry name" value="GroEL apical domain-like"/>
    <property type="match status" value="1"/>
</dbReference>
<dbReference type="InParanoid" id="T1HV48"/>